<dbReference type="HOGENOM" id="CLU_2131895_0_0_0"/>
<reference evidence="1" key="1">
    <citation type="submission" date="2006-10" db="EMBL/GenBank/DDBJ databases">
        <title>Complete sequence of Solibacter usitatus Ellin6076.</title>
        <authorList>
            <consortium name="US DOE Joint Genome Institute"/>
            <person name="Copeland A."/>
            <person name="Lucas S."/>
            <person name="Lapidus A."/>
            <person name="Barry K."/>
            <person name="Detter J.C."/>
            <person name="Glavina del Rio T."/>
            <person name="Hammon N."/>
            <person name="Israni S."/>
            <person name="Dalin E."/>
            <person name="Tice H."/>
            <person name="Pitluck S."/>
            <person name="Thompson L.S."/>
            <person name="Brettin T."/>
            <person name="Bruce D."/>
            <person name="Han C."/>
            <person name="Tapia R."/>
            <person name="Gilna P."/>
            <person name="Schmutz J."/>
            <person name="Larimer F."/>
            <person name="Land M."/>
            <person name="Hauser L."/>
            <person name="Kyrpides N."/>
            <person name="Mikhailova N."/>
            <person name="Janssen P.H."/>
            <person name="Kuske C.R."/>
            <person name="Richardson P."/>
        </authorList>
    </citation>
    <scope>NUCLEOTIDE SEQUENCE</scope>
    <source>
        <strain evidence="1">Ellin6076</strain>
    </source>
</reference>
<protein>
    <submittedName>
        <fullName evidence="1">Uncharacterized protein</fullName>
    </submittedName>
</protein>
<gene>
    <name evidence="1" type="ordered locus">Acid_2272</name>
</gene>
<evidence type="ECO:0000313" key="1">
    <source>
        <dbReference type="EMBL" id="ABJ83262.1"/>
    </source>
</evidence>
<proteinExistence type="predicted"/>
<organism evidence="1">
    <name type="scientific">Solibacter usitatus (strain Ellin6076)</name>
    <dbReference type="NCBI Taxonomy" id="234267"/>
    <lineage>
        <taxon>Bacteria</taxon>
        <taxon>Pseudomonadati</taxon>
        <taxon>Acidobacteriota</taxon>
        <taxon>Terriglobia</taxon>
        <taxon>Bryobacterales</taxon>
        <taxon>Solibacteraceae</taxon>
        <taxon>Candidatus Solibacter</taxon>
    </lineage>
</organism>
<dbReference type="KEGG" id="sus:Acid_2272"/>
<dbReference type="STRING" id="234267.Acid_2272"/>
<sequence length="113" mass="13233">MIAAEKAFFLAKAQRAQRKPKSVWFCLVFSAFFAVSARNILANRALACRPSRSDRRWAFRRTIHPSFRIFTRKHFSRKGRRDRKENLENHACLTFFAPLILPNRALVCRPLSP</sequence>
<dbReference type="AlphaFoldDB" id="Q025Q7"/>
<dbReference type="EMBL" id="CP000473">
    <property type="protein sequence ID" value="ABJ83262.1"/>
    <property type="molecule type" value="Genomic_DNA"/>
</dbReference>
<dbReference type="InParanoid" id="Q025Q7"/>
<name>Q025Q7_SOLUE</name>
<accession>Q025Q7</accession>